<sequence>MSGCSSLMVGFIGLQRAELAIDPHLTPRRPPTPHHSSLGDFGRRYPTDWPPWLAFSMFNTICFDHLVATWPRRKLSGSHRASLDESAVYALRESDACDSLKAAGNKSSTAVEELEVGWTMLEEVNSRLEVQVAFTDVVVWEHGVMERTPGNWHMPQCFHNPEWNPQLTASCWHKTCMAIEFEGMPWEAPQCTPDPSRVMREASAVIYLHISGHHDSP</sequence>
<accession>A0A7S3FC38</accession>
<dbReference type="EMBL" id="HBHX01055629">
    <property type="protein sequence ID" value="CAE0135335.1"/>
    <property type="molecule type" value="Transcribed_RNA"/>
</dbReference>
<protein>
    <submittedName>
        <fullName evidence="1">Uncharacterized protein</fullName>
    </submittedName>
</protein>
<gene>
    <name evidence="1" type="ORF">HERI1096_LOCUS30664</name>
</gene>
<reference evidence="1" key="1">
    <citation type="submission" date="2021-01" db="EMBL/GenBank/DDBJ databases">
        <authorList>
            <person name="Corre E."/>
            <person name="Pelletier E."/>
            <person name="Niang G."/>
            <person name="Scheremetjew M."/>
            <person name="Finn R."/>
            <person name="Kale V."/>
            <person name="Holt S."/>
            <person name="Cochrane G."/>
            <person name="Meng A."/>
            <person name="Brown T."/>
            <person name="Cohen L."/>
        </authorList>
    </citation>
    <scope>NUCLEOTIDE SEQUENCE</scope>
    <source>
        <strain evidence="1">CCMP281</strain>
    </source>
</reference>
<proteinExistence type="predicted"/>
<name>A0A7S3FC38_9EUKA</name>
<dbReference type="AlphaFoldDB" id="A0A7S3FC38"/>
<evidence type="ECO:0000313" key="1">
    <source>
        <dbReference type="EMBL" id="CAE0135335.1"/>
    </source>
</evidence>
<organism evidence="1">
    <name type="scientific">Haptolina ericina</name>
    <dbReference type="NCBI Taxonomy" id="156174"/>
    <lineage>
        <taxon>Eukaryota</taxon>
        <taxon>Haptista</taxon>
        <taxon>Haptophyta</taxon>
        <taxon>Prymnesiophyceae</taxon>
        <taxon>Prymnesiales</taxon>
        <taxon>Prymnesiaceae</taxon>
        <taxon>Haptolina</taxon>
    </lineage>
</organism>